<reference evidence="6 7" key="1">
    <citation type="submission" date="2017-12" db="EMBL/GenBank/DDBJ databases">
        <title>Phylogenetic diversity of female urinary microbiome.</title>
        <authorList>
            <person name="Thomas-White K."/>
            <person name="Wolfe A.J."/>
        </authorList>
    </citation>
    <scope>NUCLEOTIDE SEQUENCE [LARGE SCALE GENOMIC DNA]</scope>
    <source>
        <strain evidence="6 7">UMB0777</strain>
    </source>
</reference>
<dbReference type="Pfam" id="PF00440">
    <property type="entry name" value="TetR_N"/>
    <property type="match status" value="1"/>
</dbReference>
<dbReference type="PANTHER" id="PTHR30055:SF234">
    <property type="entry name" value="HTH-TYPE TRANSCRIPTIONAL REGULATOR BETI"/>
    <property type="match status" value="1"/>
</dbReference>
<protein>
    <submittedName>
        <fullName evidence="6">TetR family transcriptional regulator</fullName>
    </submittedName>
</protein>
<gene>
    <name evidence="6" type="ORF">CYJ73_17760</name>
</gene>
<dbReference type="InterPro" id="IPR036271">
    <property type="entry name" value="Tet_transcr_reg_TetR-rel_C_sf"/>
</dbReference>
<evidence type="ECO:0000256" key="1">
    <source>
        <dbReference type="ARBA" id="ARBA00023015"/>
    </source>
</evidence>
<dbReference type="AlphaFoldDB" id="A0A2I1R501"/>
<evidence type="ECO:0000256" key="4">
    <source>
        <dbReference type="PROSITE-ProRule" id="PRU00335"/>
    </source>
</evidence>
<accession>A0A2I1R501</accession>
<feature type="DNA-binding region" description="H-T-H motif" evidence="4">
    <location>
        <begin position="29"/>
        <end position="48"/>
    </location>
</feature>
<dbReference type="EMBL" id="PKJC01000015">
    <property type="protein sequence ID" value="PKZ64203.1"/>
    <property type="molecule type" value="Genomic_DNA"/>
</dbReference>
<comment type="caution">
    <text evidence="6">The sequence shown here is derived from an EMBL/GenBank/DDBJ whole genome shotgun (WGS) entry which is preliminary data.</text>
</comment>
<dbReference type="InterPro" id="IPR003012">
    <property type="entry name" value="Tet_transcr_reg_TetR"/>
</dbReference>
<dbReference type="SUPFAM" id="SSF46689">
    <property type="entry name" value="Homeodomain-like"/>
    <property type="match status" value="1"/>
</dbReference>
<sequence length="210" mass="23164">MGRKPMIQRENAVRAALDIIDADGPGALSLEKMAARLGVRSPSLYNHFSDKAEILSAVARLVVSETPRQPDPDDGEDWQQWLVSASVLFRQALLAHQRAVPIVVEYFPRGLLERLYAEHCRILGLSGVPLDSQMFILESVHRMTIGSAMCVATGRPAMAPFENPEQFDPDLAGSMEGARWTDERLFVEMVTVFLAGVARRFADPDEASVG</sequence>
<evidence type="ECO:0000313" key="7">
    <source>
        <dbReference type="Proteomes" id="UP000234662"/>
    </source>
</evidence>
<dbReference type="InterPro" id="IPR009057">
    <property type="entry name" value="Homeodomain-like_sf"/>
</dbReference>
<dbReference type="GO" id="GO:0046677">
    <property type="term" value="P:response to antibiotic"/>
    <property type="evidence" value="ECO:0007669"/>
    <property type="project" value="InterPro"/>
</dbReference>
<dbReference type="PROSITE" id="PS50977">
    <property type="entry name" value="HTH_TETR_2"/>
    <property type="match status" value="1"/>
</dbReference>
<dbReference type="GO" id="GO:0003700">
    <property type="term" value="F:DNA-binding transcription factor activity"/>
    <property type="evidence" value="ECO:0007669"/>
    <property type="project" value="TreeGrafter"/>
</dbReference>
<organism evidence="6 7">
    <name type="scientific">Gordonia terrae</name>
    <dbReference type="NCBI Taxonomy" id="2055"/>
    <lineage>
        <taxon>Bacteria</taxon>
        <taxon>Bacillati</taxon>
        <taxon>Actinomycetota</taxon>
        <taxon>Actinomycetes</taxon>
        <taxon>Mycobacteriales</taxon>
        <taxon>Gordoniaceae</taxon>
        <taxon>Gordonia</taxon>
    </lineage>
</organism>
<dbReference type="PRINTS" id="PR00400">
    <property type="entry name" value="TETREPRESSOR"/>
</dbReference>
<dbReference type="InterPro" id="IPR050109">
    <property type="entry name" value="HTH-type_TetR-like_transc_reg"/>
</dbReference>
<evidence type="ECO:0000313" key="6">
    <source>
        <dbReference type="EMBL" id="PKZ64203.1"/>
    </source>
</evidence>
<keyword evidence="1" id="KW-0805">Transcription regulation</keyword>
<dbReference type="RefSeq" id="WP_064570343.1">
    <property type="nucleotide sequence ID" value="NZ_CP096585.1"/>
</dbReference>
<evidence type="ECO:0000256" key="3">
    <source>
        <dbReference type="ARBA" id="ARBA00023163"/>
    </source>
</evidence>
<dbReference type="PANTHER" id="PTHR30055">
    <property type="entry name" value="HTH-TYPE TRANSCRIPTIONAL REGULATOR RUTR"/>
    <property type="match status" value="1"/>
</dbReference>
<dbReference type="InterPro" id="IPR001647">
    <property type="entry name" value="HTH_TetR"/>
</dbReference>
<evidence type="ECO:0000256" key="2">
    <source>
        <dbReference type="ARBA" id="ARBA00023125"/>
    </source>
</evidence>
<evidence type="ECO:0000259" key="5">
    <source>
        <dbReference type="PROSITE" id="PS50977"/>
    </source>
</evidence>
<dbReference type="SUPFAM" id="SSF48498">
    <property type="entry name" value="Tetracyclin repressor-like, C-terminal domain"/>
    <property type="match status" value="1"/>
</dbReference>
<name>A0A2I1R501_9ACTN</name>
<dbReference type="Proteomes" id="UP000234662">
    <property type="component" value="Unassembled WGS sequence"/>
</dbReference>
<dbReference type="GO" id="GO:0045892">
    <property type="term" value="P:negative regulation of DNA-templated transcription"/>
    <property type="evidence" value="ECO:0007669"/>
    <property type="project" value="InterPro"/>
</dbReference>
<keyword evidence="2 4" id="KW-0238">DNA-binding</keyword>
<dbReference type="Gene3D" id="1.10.357.10">
    <property type="entry name" value="Tetracycline Repressor, domain 2"/>
    <property type="match status" value="1"/>
</dbReference>
<dbReference type="GO" id="GO:0000976">
    <property type="term" value="F:transcription cis-regulatory region binding"/>
    <property type="evidence" value="ECO:0007669"/>
    <property type="project" value="TreeGrafter"/>
</dbReference>
<proteinExistence type="predicted"/>
<feature type="domain" description="HTH tetR-type" evidence="5">
    <location>
        <begin position="6"/>
        <end position="66"/>
    </location>
</feature>
<keyword evidence="3" id="KW-0804">Transcription</keyword>